<dbReference type="InterPro" id="IPR029068">
    <property type="entry name" value="Glyas_Bleomycin-R_OHBP_Dase"/>
</dbReference>
<feature type="domain" description="VOC" evidence="1">
    <location>
        <begin position="4"/>
        <end position="129"/>
    </location>
</feature>
<dbReference type="PANTHER" id="PTHR34109">
    <property type="entry name" value="BNAUNNG04460D PROTEIN-RELATED"/>
    <property type="match status" value="1"/>
</dbReference>
<proteinExistence type="predicted"/>
<reference evidence="3" key="1">
    <citation type="journal article" date="2019" name="Int. J. Syst. Evol. Microbiol.">
        <title>The Global Catalogue of Microorganisms (GCM) 10K type strain sequencing project: providing services to taxonomists for standard genome sequencing and annotation.</title>
        <authorList>
            <consortium name="The Broad Institute Genomics Platform"/>
            <consortium name="The Broad Institute Genome Sequencing Center for Infectious Disease"/>
            <person name="Wu L."/>
            <person name="Ma J."/>
        </authorList>
    </citation>
    <scope>NUCLEOTIDE SEQUENCE [LARGE SCALE GENOMIC DNA]</scope>
    <source>
        <strain evidence="3">KCTC 22437</strain>
    </source>
</reference>
<dbReference type="SUPFAM" id="SSF54593">
    <property type="entry name" value="Glyoxalase/Bleomycin resistance protein/Dihydroxybiphenyl dioxygenase"/>
    <property type="match status" value="1"/>
</dbReference>
<dbReference type="EMBL" id="JBHUPD010000002">
    <property type="protein sequence ID" value="MFD2872698.1"/>
    <property type="molecule type" value="Genomic_DNA"/>
</dbReference>
<dbReference type="Pfam" id="PF00903">
    <property type="entry name" value="Glyoxalase"/>
    <property type="match status" value="1"/>
</dbReference>
<comment type="caution">
    <text evidence="2">The sequence shown here is derived from an EMBL/GenBank/DDBJ whole genome shotgun (WGS) entry which is preliminary data.</text>
</comment>
<dbReference type="Proteomes" id="UP001597557">
    <property type="component" value="Unassembled WGS sequence"/>
</dbReference>
<dbReference type="Gene3D" id="3.10.180.10">
    <property type="entry name" value="2,3-Dihydroxybiphenyl 1,2-Dioxygenase, domain 1"/>
    <property type="match status" value="1"/>
</dbReference>
<accession>A0ABW5YBE8</accession>
<dbReference type="InterPro" id="IPR004360">
    <property type="entry name" value="Glyas_Fos-R_dOase_dom"/>
</dbReference>
<evidence type="ECO:0000313" key="3">
    <source>
        <dbReference type="Proteomes" id="UP001597557"/>
    </source>
</evidence>
<evidence type="ECO:0000313" key="2">
    <source>
        <dbReference type="EMBL" id="MFD2872698.1"/>
    </source>
</evidence>
<name>A0ABW5YBE8_9SPHI</name>
<organism evidence="2 3">
    <name type="scientific">Mucilaginibacter ximonensis</name>
    <dbReference type="NCBI Taxonomy" id="538021"/>
    <lineage>
        <taxon>Bacteria</taxon>
        <taxon>Pseudomonadati</taxon>
        <taxon>Bacteroidota</taxon>
        <taxon>Sphingobacteriia</taxon>
        <taxon>Sphingobacteriales</taxon>
        <taxon>Sphingobacteriaceae</taxon>
        <taxon>Mucilaginibacter</taxon>
    </lineage>
</organism>
<protein>
    <submittedName>
        <fullName evidence="2">VOC family protein</fullName>
    </submittedName>
</protein>
<keyword evidence="3" id="KW-1185">Reference proteome</keyword>
<gene>
    <name evidence="2" type="ORF">ACFS5N_09480</name>
</gene>
<dbReference type="InterPro" id="IPR037523">
    <property type="entry name" value="VOC_core"/>
</dbReference>
<dbReference type="PANTHER" id="PTHR34109:SF1">
    <property type="entry name" value="VOC DOMAIN-CONTAINING PROTEIN"/>
    <property type="match status" value="1"/>
</dbReference>
<evidence type="ECO:0000259" key="1">
    <source>
        <dbReference type="PROSITE" id="PS51819"/>
    </source>
</evidence>
<sequence>METQTAFAPLLTLNRGTTNIDFYKTAFGATENFRLLNDDGSIHVAEFEIDGQKFHLHEMMPQHPHKVSPDANKGTTVVIGLFTADVYAVFDQAVAAGASVISAVTDYEYGYRQGELQDPFGHRWVIQCEIPASPDWRY</sequence>
<dbReference type="CDD" id="cd07246">
    <property type="entry name" value="VOC_like"/>
    <property type="match status" value="1"/>
</dbReference>
<dbReference type="RefSeq" id="WP_377184641.1">
    <property type="nucleotide sequence ID" value="NZ_JBHUPD010000002.1"/>
</dbReference>
<dbReference type="PROSITE" id="PS51819">
    <property type="entry name" value="VOC"/>
    <property type="match status" value="1"/>
</dbReference>